<dbReference type="AlphaFoldDB" id="A0A8J5HRS9"/>
<keyword evidence="2" id="KW-1185">Reference proteome</keyword>
<dbReference type="EMBL" id="JACMSC010000004">
    <property type="protein sequence ID" value="KAG6523489.1"/>
    <property type="molecule type" value="Genomic_DNA"/>
</dbReference>
<comment type="caution">
    <text evidence="1">The sequence shown here is derived from an EMBL/GenBank/DDBJ whole genome shotgun (WGS) entry which is preliminary data.</text>
</comment>
<evidence type="ECO:0000313" key="2">
    <source>
        <dbReference type="Proteomes" id="UP000734854"/>
    </source>
</evidence>
<dbReference type="PANTHER" id="PTHR34666:SF1">
    <property type="entry name" value="OS02G0554800 PROTEIN"/>
    <property type="match status" value="1"/>
</dbReference>
<gene>
    <name evidence="1" type="ORF">ZIOFF_013349</name>
</gene>
<proteinExistence type="predicted"/>
<dbReference type="Proteomes" id="UP000734854">
    <property type="component" value="Unassembled WGS sequence"/>
</dbReference>
<dbReference type="PANTHER" id="PTHR34666">
    <property type="entry name" value="EXPRESSED PROTEIN"/>
    <property type="match status" value="1"/>
</dbReference>
<evidence type="ECO:0000313" key="1">
    <source>
        <dbReference type="EMBL" id="KAG6523489.1"/>
    </source>
</evidence>
<accession>A0A8J5HRS9</accession>
<protein>
    <submittedName>
        <fullName evidence="1">Uncharacterized protein</fullName>
    </submittedName>
</protein>
<organism evidence="1 2">
    <name type="scientific">Zingiber officinale</name>
    <name type="common">Ginger</name>
    <name type="synonym">Amomum zingiber</name>
    <dbReference type="NCBI Taxonomy" id="94328"/>
    <lineage>
        <taxon>Eukaryota</taxon>
        <taxon>Viridiplantae</taxon>
        <taxon>Streptophyta</taxon>
        <taxon>Embryophyta</taxon>
        <taxon>Tracheophyta</taxon>
        <taxon>Spermatophyta</taxon>
        <taxon>Magnoliopsida</taxon>
        <taxon>Liliopsida</taxon>
        <taxon>Zingiberales</taxon>
        <taxon>Zingiberaceae</taxon>
        <taxon>Zingiber</taxon>
    </lineage>
</organism>
<name>A0A8J5HRS9_ZINOF</name>
<sequence length="131" mass="15094">MEEFSFPAIAVDQTCSSPLWFQLPPKATGGLRRRRSLTMATEEDHKTGVATSTDHEYEERMGMLWEDFNEELHRLSHEQVSQGRCCMAVVDRRRTSTRLVSILKAMLKRLLMLHRERSSSTGSCYRISVSD</sequence>
<reference evidence="1 2" key="1">
    <citation type="submission" date="2020-08" db="EMBL/GenBank/DDBJ databases">
        <title>Plant Genome Project.</title>
        <authorList>
            <person name="Zhang R.-G."/>
        </authorList>
    </citation>
    <scope>NUCLEOTIDE SEQUENCE [LARGE SCALE GENOMIC DNA]</scope>
    <source>
        <tissue evidence="1">Rhizome</tissue>
    </source>
</reference>